<dbReference type="EMBL" id="CP022513">
    <property type="protein sequence ID" value="AVN64451.1"/>
    <property type="molecule type" value="Genomic_DNA"/>
</dbReference>
<reference evidence="1 2" key="1">
    <citation type="submission" date="2017-07" db="EMBL/GenBank/DDBJ databases">
        <title>Comparative genomic analysis of Mesoplasma florum.</title>
        <authorList>
            <person name="Baby V."/>
            <person name="Lachance J.-C."/>
            <person name="Gagnon J."/>
            <person name="Lucier J.-F."/>
            <person name="Matteau D."/>
            <person name="Knight T.F."/>
            <person name="Rodrigue S."/>
        </authorList>
    </citation>
    <scope>NUCLEOTIDE SEQUENCE [LARGE SCALE GENOMIC DNA]</scope>
    <source>
        <strain evidence="1 2">CnuA-2</strain>
    </source>
</reference>
<accession>A0A2R3P7L6</accession>
<sequence length="435" mass="49713">MLKNNKTFTTVEIRRSVVKINAYRVLKSNIISIFENEIEAKNNSTFLNENGVVRDSISTLLKKDISAMIKSIVKEQSELKDNKIFMVVPSSTYSFTTKKKTISSETPVLMTEEYVNDCFKKIVKREQQSNNAYHLDIELVQVKIDGNKQEVNKLNVQGKEIELIISIKSIYKKVYESHKNVIEKVEEGKDSYMTNLEALYNSIQRPSKDESDIIVVDWKEDHIEAGLFKKGAFVEYASTNDGMNSIIKKISDEFGLSDEMSQHYLYNNINFDSKNILKTVLLKFKNSLVSKTLSGEQIQLIVKKAVKNAYKEIKESFVVKEKIDFYVTPIFNFGLIQEIPNGVSLISEAKVSSDYVNQVKVIGALKNNEHFESYGLISKITSKFIFDEFKAKKQKIKNDVINMQFAFFDDFGGQNQASGQLYLKNDGILIDKVEA</sequence>
<protein>
    <recommendedName>
        <fullName evidence="3">SHS2 domain-containing protein</fullName>
    </recommendedName>
</protein>
<proteinExistence type="predicted"/>
<evidence type="ECO:0000313" key="1">
    <source>
        <dbReference type="EMBL" id="AVN64451.1"/>
    </source>
</evidence>
<organism evidence="1 2">
    <name type="scientific">Mesoplasma florum</name>
    <name type="common">Acholeplasma florum</name>
    <dbReference type="NCBI Taxonomy" id="2151"/>
    <lineage>
        <taxon>Bacteria</taxon>
        <taxon>Bacillati</taxon>
        <taxon>Mycoplasmatota</taxon>
        <taxon>Mollicutes</taxon>
        <taxon>Entomoplasmatales</taxon>
        <taxon>Entomoplasmataceae</taxon>
        <taxon>Mesoplasma</taxon>
    </lineage>
</organism>
<dbReference type="RefSeq" id="WP_029512254.1">
    <property type="nucleotide sequence ID" value="NZ_CP022513.1"/>
</dbReference>
<dbReference type="AlphaFoldDB" id="A0A2R3P7L6"/>
<name>A0A2R3P7L6_MESFO</name>
<dbReference type="Proteomes" id="UP000239216">
    <property type="component" value="Chromosome"/>
</dbReference>
<evidence type="ECO:0000313" key="2">
    <source>
        <dbReference type="Proteomes" id="UP000239216"/>
    </source>
</evidence>
<gene>
    <name evidence="1" type="ORF">CG003_02115</name>
</gene>
<evidence type="ECO:0008006" key="3">
    <source>
        <dbReference type="Google" id="ProtNLM"/>
    </source>
</evidence>